<dbReference type="InterPro" id="IPR028002">
    <property type="entry name" value="Myb_DNA-bind_5"/>
</dbReference>
<evidence type="ECO:0000259" key="6">
    <source>
        <dbReference type="Pfam" id="PF13873"/>
    </source>
</evidence>
<sequence length="191" mass="21357">MSKQKINGAQKQKLLDLLASKPQLRAGKFKENFTHKDAQREWEDISRTLNSIPGANKDWKAWRKTWQDILSKTKSKTAAINRVRRGTGGGPPPTEPLDEFEEGVAAFLHQHAISGHTESTESVVTFEDEPIIYNYDIQTIEPVPSTSEQQDCSSIHDTIILPPSGYEDCAPDVVLQAPPPTQANRITNSMY</sequence>
<dbReference type="PANTHER" id="PTHR23098">
    <property type="entry name" value="AGAP001331-PA-RELATED"/>
    <property type="match status" value="1"/>
</dbReference>
<organism evidence="7 8">
    <name type="scientific">Chilo suppressalis</name>
    <name type="common">Asiatic rice borer moth</name>
    <dbReference type="NCBI Taxonomy" id="168631"/>
    <lineage>
        <taxon>Eukaryota</taxon>
        <taxon>Metazoa</taxon>
        <taxon>Ecdysozoa</taxon>
        <taxon>Arthropoda</taxon>
        <taxon>Hexapoda</taxon>
        <taxon>Insecta</taxon>
        <taxon>Pterygota</taxon>
        <taxon>Neoptera</taxon>
        <taxon>Endopterygota</taxon>
        <taxon>Lepidoptera</taxon>
        <taxon>Glossata</taxon>
        <taxon>Ditrysia</taxon>
        <taxon>Pyraloidea</taxon>
        <taxon>Crambidae</taxon>
        <taxon>Crambinae</taxon>
        <taxon>Chilo</taxon>
    </lineage>
</organism>
<protein>
    <recommendedName>
        <fullName evidence="2">Regulatory protein zeste</fullName>
    </recommendedName>
</protein>
<keyword evidence="8" id="KW-1185">Reference proteome</keyword>
<proteinExistence type="predicted"/>
<accession>A0ABN8LAQ4</accession>
<evidence type="ECO:0000256" key="5">
    <source>
        <dbReference type="ARBA" id="ARBA00025466"/>
    </source>
</evidence>
<dbReference type="PANTHER" id="PTHR23098:SF16">
    <property type="entry name" value="REGULATORY PROTEIN ZESTE"/>
    <property type="match status" value="1"/>
</dbReference>
<evidence type="ECO:0000256" key="4">
    <source>
        <dbReference type="ARBA" id="ARBA00023163"/>
    </source>
</evidence>
<reference evidence="7" key="1">
    <citation type="submission" date="2021-12" db="EMBL/GenBank/DDBJ databases">
        <authorList>
            <person name="King R."/>
        </authorList>
    </citation>
    <scope>NUCLEOTIDE SEQUENCE</scope>
</reference>
<evidence type="ECO:0000313" key="7">
    <source>
        <dbReference type="EMBL" id="CAH2989402.1"/>
    </source>
</evidence>
<name>A0ABN8LAQ4_CHISP</name>
<evidence type="ECO:0000256" key="1">
    <source>
        <dbReference type="ARBA" id="ARBA00011764"/>
    </source>
</evidence>
<keyword evidence="3" id="KW-0805">Transcription regulation</keyword>
<keyword evidence="4" id="KW-0804">Transcription</keyword>
<evidence type="ECO:0000313" key="8">
    <source>
        <dbReference type="Proteomes" id="UP001153292"/>
    </source>
</evidence>
<dbReference type="EMBL" id="OU963897">
    <property type="protein sequence ID" value="CAH2989402.1"/>
    <property type="molecule type" value="Genomic_DNA"/>
</dbReference>
<gene>
    <name evidence="7" type="ORF">CHILSU_LOCUS8759</name>
</gene>
<dbReference type="Pfam" id="PF13873">
    <property type="entry name" value="Myb_DNA-bind_5"/>
    <property type="match status" value="1"/>
</dbReference>
<evidence type="ECO:0000256" key="3">
    <source>
        <dbReference type="ARBA" id="ARBA00023015"/>
    </source>
</evidence>
<comment type="function">
    <text evidence="5">Involved in transvection phenomena (= synapsis-dependent gene expression), where the synaptic pairing of chromosomes carrying genes with which zeste interacts influences the expression of these genes. Zeste binds to DNA and stimulates transcription from a nearby promoter.</text>
</comment>
<evidence type="ECO:0000256" key="2">
    <source>
        <dbReference type="ARBA" id="ARBA00016807"/>
    </source>
</evidence>
<comment type="subunit">
    <text evidence="1">Self-associates forming complexes of several hundred monomers.</text>
</comment>
<feature type="domain" description="Myb/SANT-like DNA-binding" evidence="6">
    <location>
        <begin position="7"/>
        <end position="78"/>
    </location>
</feature>
<dbReference type="Proteomes" id="UP001153292">
    <property type="component" value="Chromosome 4"/>
</dbReference>